<sequence length="259" mass="29550">MYEDRARRGHRGAQAQRSKAAQVADYRRMQSTQDRCHFCFGGQARERVKHLTIAIGQTAYLVLPASGRLVPGHCQIVTAEHLPSTRATDDHVWTEIRNFKKCLLQMFRSQGKDVVFLECATSLGSGRGHAAVDCVPVPEDVGADAPIYFKQGLDEAESEWSQHHAKRIIDTGKKGLRGSIPDNFAYFHVEFGLAGGYAHVIDDEQKWNKNFGRDILIGMLGLPEERWHQRARQESLSVQQQWVKQFREQFDPYDWTKQL</sequence>
<organism evidence="5">
    <name type="scientific">Tetraselmis sp. GSL018</name>
    <dbReference type="NCBI Taxonomy" id="582737"/>
    <lineage>
        <taxon>Eukaryota</taxon>
        <taxon>Viridiplantae</taxon>
        <taxon>Chlorophyta</taxon>
        <taxon>core chlorophytes</taxon>
        <taxon>Chlorodendrophyceae</taxon>
        <taxon>Chlorodendrales</taxon>
        <taxon>Chlorodendraceae</taxon>
        <taxon>Tetraselmis</taxon>
    </lineage>
</organism>
<evidence type="ECO:0000256" key="2">
    <source>
        <dbReference type="SAM" id="MobiDB-lite"/>
    </source>
</evidence>
<evidence type="ECO:0000259" key="3">
    <source>
        <dbReference type="Pfam" id="PF04676"/>
    </source>
</evidence>
<dbReference type="InterPro" id="IPR040194">
    <property type="entry name" value="Cwf19-like"/>
</dbReference>
<comment type="similarity">
    <text evidence="1">Belongs to the CWF19 family.</text>
</comment>
<dbReference type="Pfam" id="PF04676">
    <property type="entry name" value="CwfJ_C_2"/>
    <property type="match status" value="1"/>
</dbReference>
<dbReference type="EMBL" id="GBEZ01000907">
    <property type="protein sequence ID" value="JAC84016.1"/>
    <property type="molecule type" value="Transcribed_RNA"/>
</dbReference>
<evidence type="ECO:0000313" key="5">
    <source>
        <dbReference type="EMBL" id="JAC84016.1"/>
    </source>
</evidence>
<dbReference type="AlphaFoldDB" id="A0A061SMS2"/>
<dbReference type="SUPFAM" id="SSF54197">
    <property type="entry name" value="HIT-like"/>
    <property type="match status" value="1"/>
</dbReference>
<dbReference type="PANTHER" id="PTHR12072:SF5">
    <property type="entry name" value="CWF19-LIKE PROTEIN 2"/>
    <property type="match status" value="1"/>
</dbReference>
<feature type="domain" description="Cwf19-like C-terminal" evidence="4">
    <location>
        <begin position="25"/>
        <end position="150"/>
    </location>
</feature>
<dbReference type="GO" id="GO:0071014">
    <property type="term" value="C:post-mRNA release spliceosomal complex"/>
    <property type="evidence" value="ECO:0007669"/>
    <property type="project" value="TreeGrafter"/>
</dbReference>
<evidence type="ECO:0000256" key="1">
    <source>
        <dbReference type="ARBA" id="ARBA00006795"/>
    </source>
</evidence>
<gene>
    <name evidence="5" type="ORF">TSPGSL018_1951</name>
</gene>
<reference evidence="5" key="1">
    <citation type="submission" date="2014-05" db="EMBL/GenBank/DDBJ databases">
        <title>The transcriptome of the halophilic microalga Tetraselmis sp. GSL018 isolated from the Great Salt Lake, Utah.</title>
        <authorList>
            <person name="Jinkerson R.E."/>
            <person name="D'Adamo S."/>
            <person name="Posewitz M.C."/>
        </authorList>
    </citation>
    <scope>NUCLEOTIDE SEQUENCE</scope>
    <source>
        <strain evidence="5">GSL018</strain>
    </source>
</reference>
<dbReference type="PANTHER" id="PTHR12072">
    <property type="entry name" value="CWF19, CELL CYCLE CONTROL PROTEIN"/>
    <property type="match status" value="1"/>
</dbReference>
<proteinExistence type="inferred from homology"/>
<dbReference type="InterPro" id="IPR006768">
    <property type="entry name" value="Cwf19-like_C_dom-1"/>
</dbReference>
<dbReference type="GO" id="GO:0000398">
    <property type="term" value="P:mRNA splicing, via spliceosome"/>
    <property type="evidence" value="ECO:0007669"/>
    <property type="project" value="TreeGrafter"/>
</dbReference>
<feature type="domain" description="Cwf19-like protein C-terminal" evidence="3">
    <location>
        <begin position="159"/>
        <end position="256"/>
    </location>
</feature>
<accession>A0A061SMS2</accession>
<name>A0A061SMS2_9CHLO</name>
<dbReference type="InterPro" id="IPR036265">
    <property type="entry name" value="HIT-like_sf"/>
</dbReference>
<feature type="region of interest" description="Disordered" evidence="2">
    <location>
        <begin position="1"/>
        <end position="22"/>
    </location>
</feature>
<protein>
    <submittedName>
        <fullName evidence="5">CwfJ-like protein</fullName>
    </submittedName>
</protein>
<evidence type="ECO:0000259" key="4">
    <source>
        <dbReference type="Pfam" id="PF04677"/>
    </source>
</evidence>
<dbReference type="Pfam" id="PF04677">
    <property type="entry name" value="CwfJ_C_1"/>
    <property type="match status" value="1"/>
</dbReference>
<dbReference type="InterPro" id="IPR006767">
    <property type="entry name" value="Cwf19-like_C_dom-2"/>
</dbReference>